<dbReference type="AlphaFoldDB" id="A0A0W0SWT9"/>
<dbReference type="Pfam" id="PF09954">
    <property type="entry name" value="DUF2188"/>
    <property type="match status" value="1"/>
</dbReference>
<reference evidence="1 2" key="1">
    <citation type="submission" date="2015-11" db="EMBL/GenBank/DDBJ databases">
        <title>Genomic analysis of 38 Legionella species identifies large and diverse effector repertoires.</title>
        <authorList>
            <person name="Burstein D."/>
            <person name="Amaro F."/>
            <person name="Zusman T."/>
            <person name="Lifshitz Z."/>
            <person name="Cohen O."/>
            <person name="Gilbert J.A."/>
            <person name="Pupko T."/>
            <person name="Shuman H.A."/>
            <person name="Segal G."/>
        </authorList>
    </citation>
    <scope>NUCLEOTIDE SEQUENCE [LARGE SCALE GENOMIC DNA]</scope>
    <source>
        <strain evidence="1 2">ATCC 700990</strain>
    </source>
</reference>
<proteinExistence type="predicted"/>
<name>A0A0W0SWT9_9GAMM</name>
<evidence type="ECO:0008006" key="3">
    <source>
        <dbReference type="Google" id="ProtNLM"/>
    </source>
</evidence>
<dbReference type="EMBL" id="LNXY01000020">
    <property type="protein sequence ID" value="KTC87823.1"/>
    <property type="molecule type" value="Genomic_DNA"/>
</dbReference>
<comment type="caution">
    <text evidence="1">The sequence shown here is derived from an EMBL/GenBank/DDBJ whole genome shotgun (WGS) entry which is preliminary data.</text>
</comment>
<dbReference type="RefSeq" id="WP_058495736.1">
    <property type="nucleotide sequence ID" value="NZ_CAAAIU010000002.1"/>
</dbReference>
<protein>
    <recommendedName>
        <fullName evidence="3">DUF2188 domain-containing protein</fullName>
    </recommendedName>
</protein>
<sequence>MERDYHVRPNLKGWDVIQENGLETFRFKDQQEAIKAARTMSQREKKNLFIYGNDGKIIRKESWT</sequence>
<accession>A0A0W0SWT9</accession>
<keyword evidence="2" id="KW-1185">Reference proteome</keyword>
<dbReference type="OrthoDB" id="8858565at2"/>
<gene>
    <name evidence="1" type="ORF">Ldro_1442</name>
</gene>
<dbReference type="PATRIC" id="fig|1212489.4.peg.1525"/>
<evidence type="ECO:0000313" key="2">
    <source>
        <dbReference type="Proteomes" id="UP000054736"/>
    </source>
</evidence>
<organism evidence="1 2">
    <name type="scientific">Legionella drozanskii LLAP-1</name>
    <dbReference type="NCBI Taxonomy" id="1212489"/>
    <lineage>
        <taxon>Bacteria</taxon>
        <taxon>Pseudomonadati</taxon>
        <taxon>Pseudomonadota</taxon>
        <taxon>Gammaproteobacteria</taxon>
        <taxon>Legionellales</taxon>
        <taxon>Legionellaceae</taxon>
        <taxon>Legionella</taxon>
    </lineage>
</organism>
<dbReference type="InterPro" id="IPR018691">
    <property type="entry name" value="DUF2188"/>
</dbReference>
<dbReference type="Proteomes" id="UP000054736">
    <property type="component" value="Unassembled WGS sequence"/>
</dbReference>
<evidence type="ECO:0000313" key="1">
    <source>
        <dbReference type="EMBL" id="KTC87823.1"/>
    </source>
</evidence>